<accession>A0A4V3D1R6</accession>
<protein>
    <submittedName>
        <fullName evidence="2">KTSC domain-containing protein</fullName>
    </submittedName>
</protein>
<proteinExistence type="predicted"/>
<dbReference type="Proteomes" id="UP000295620">
    <property type="component" value="Unassembled WGS sequence"/>
</dbReference>
<dbReference type="EMBL" id="SNYC01000003">
    <property type="protein sequence ID" value="TDQ12213.1"/>
    <property type="molecule type" value="Genomic_DNA"/>
</dbReference>
<dbReference type="Pfam" id="PF13619">
    <property type="entry name" value="KTSC"/>
    <property type="match status" value="1"/>
</dbReference>
<sequence>MVDFQCVLKTKSMRTITLTSGTYAVDPILDGFDIIEKPSSNVAFVGTDMLAGKMYVQFKNGSGYIYSEVDADTLSFVPIAESIGKFISSKVVKHFPSVKQENALIVKGEEIMGDPVLIITGDIKDFPAKSEAGIIFQMSEGATMEYIEPKSGNNDPEF</sequence>
<reference evidence="2 3" key="1">
    <citation type="submission" date="2019-03" db="EMBL/GenBank/DDBJ databases">
        <title>Genomic Encyclopedia of Archaeal and Bacterial Type Strains, Phase II (KMG-II): from individual species to whole genera.</title>
        <authorList>
            <person name="Goeker M."/>
        </authorList>
    </citation>
    <scope>NUCLEOTIDE SEQUENCE [LARGE SCALE GENOMIC DNA]</scope>
    <source>
        <strain evidence="2 3">DSM 19035</strain>
    </source>
</reference>
<comment type="caution">
    <text evidence="2">The sequence shown here is derived from an EMBL/GenBank/DDBJ whole genome shotgun (WGS) entry which is preliminary data.</text>
</comment>
<evidence type="ECO:0000313" key="2">
    <source>
        <dbReference type="EMBL" id="TDQ12213.1"/>
    </source>
</evidence>
<evidence type="ECO:0000259" key="1">
    <source>
        <dbReference type="Pfam" id="PF13619"/>
    </source>
</evidence>
<gene>
    <name evidence="2" type="ORF">ATK78_1347</name>
</gene>
<dbReference type="OrthoDB" id="8450910at2"/>
<dbReference type="InterPro" id="IPR025309">
    <property type="entry name" value="KTSC_dom"/>
</dbReference>
<dbReference type="AlphaFoldDB" id="A0A4V3D1R6"/>
<feature type="domain" description="KTSC" evidence="1">
    <location>
        <begin position="39"/>
        <end position="94"/>
    </location>
</feature>
<evidence type="ECO:0000313" key="3">
    <source>
        <dbReference type="Proteomes" id="UP000295620"/>
    </source>
</evidence>
<organism evidence="2 3">
    <name type="scientific">Pedobacter metabolipauper</name>
    <dbReference type="NCBI Taxonomy" id="425513"/>
    <lineage>
        <taxon>Bacteria</taxon>
        <taxon>Pseudomonadati</taxon>
        <taxon>Bacteroidota</taxon>
        <taxon>Sphingobacteriia</taxon>
        <taxon>Sphingobacteriales</taxon>
        <taxon>Sphingobacteriaceae</taxon>
        <taxon>Pedobacter</taxon>
    </lineage>
</organism>
<name>A0A4V3D1R6_9SPHI</name>
<keyword evidence="3" id="KW-1185">Reference proteome</keyword>